<name>A0ACB8TRD9_9APHY</name>
<evidence type="ECO:0000313" key="1">
    <source>
        <dbReference type="EMBL" id="KAI0084548.1"/>
    </source>
</evidence>
<sequence>MLAYLDSDPLLWLFAGFVVVALHHIQSRVRFAAYDSIPTVGYSSPLLSYITAFQFFFSPNRFIEEGYAKYRDGAFKVAYFDSWRVVLSGPKLIDELKHAKDNELSFAEAVAMTLQQRHTMGEEIMMNAYHITIVRNELTKNLDKILPDIHDELEHCFTDLIPESDDWVSHKVMEKVAQIVARASGRIFVGVPVCRNDEYLDTSIAYTMKIVISGKILSMFPSFLRGLVAKALATRKTSVSQILKHVSPIIEERRKDMELYGDDWADKPNDMIQWILDSPQGQAETIPQLAQRLLALNFASIHTSSMSFTTVIFRLAANPEYLHPLREEAATIIGEYGWTKVAMQKMRKADSFFKECQRLHGFNTLGMERLALKDYMFKDGTFIPKGTFVCIAQRVAQMEPDYYDDPSTFDPWRSSRVPEEDGNTSKHLATTANPGYMPFGVGKHACPGRFFAVAELKAVLAWLVLHYDLKMENEGVFPEPSYYQARCPPSSSAKALFRKRKDKL</sequence>
<accession>A0ACB8TRD9</accession>
<evidence type="ECO:0000313" key="2">
    <source>
        <dbReference type="Proteomes" id="UP001055072"/>
    </source>
</evidence>
<keyword evidence="2" id="KW-1185">Reference proteome</keyword>
<organism evidence="1 2">
    <name type="scientific">Irpex rosettiformis</name>
    <dbReference type="NCBI Taxonomy" id="378272"/>
    <lineage>
        <taxon>Eukaryota</taxon>
        <taxon>Fungi</taxon>
        <taxon>Dikarya</taxon>
        <taxon>Basidiomycota</taxon>
        <taxon>Agaricomycotina</taxon>
        <taxon>Agaricomycetes</taxon>
        <taxon>Polyporales</taxon>
        <taxon>Irpicaceae</taxon>
        <taxon>Irpex</taxon>
    </lineage>
</organism>
<reference evidence="1" key="1">
    <citation type="journal article" date="2021" name="Environ. Microbiol.">
        <title>Gene family expansions and transcriptome signatures uncover fungal adaptations to wood decay.</title>
        <authorList>
            <person name="Hage H."/>
            <person name="Miyauchi S."/>
            <person name="Viragh M."/>
            <person name="Drula E."/>
            <person name="Min B."/>
            <person name="Chaduli D."/>
            <person name="Navarro D."/>
            <person name="Favel A."/>
            <person name="Norest M."/>
            <person name="Lesage-Meessen L."/>
            <person name="Balint B."/>
            <person name="Merenyi Z."/>
            <person name="de Eugenio L."/>
            <person name="Morin E."/>
            <person name="Martinez A.T."/>
            <person name="Baldrian P."/>
            <person name="Stursova M."/>
            <person name="Martinez M.J."/>
            <person name="Novotny C."/>
            <person name="Magnuson J.K."/>
            <person name="Spatafora J.W."/>
            <person name="Maurice S."/>
            <person name="Pangilinan J."/>
            <person name="Andreopoulos W."/>
            <person name="LaButti K."/>
            <person name="Hundley H."/>
            <person name="Na H."/>
            <person name="Kuo A."/>
            <person name="Barry K."/>
            <person name="Lipzen A."/>
            <person name="Henrissat B."/>
            <person name="Riley R."/>
            <person name="Ahrendt S."/>
            <person name="Nagy L.G."/>
            <person name="Grigoriev I.V."/>
            <person name="Martin F."/>
            <person name="Rosso M.N."/>
        </authorList>
    </citation>
    <scope>NUCLEOTIDE SEQUENCE</scope>
    <source>
        <strain evidence="1">CBS 384.51</strain>
    </source>
</reference>
<dbReference type="EMBL" id="MU274941">
    <property type="protein sequence ID" value="KAI0084548.1"/>
    <property type="molecule type" value="Genomic_DNA"/>
</dbReference>
<comment type="caution">
    <text evidence="1">The sequence shown here is derived from an EMBL/GenBank/DDBJ whole genome shotgun (WGS) entry which is preliminary data.</text>
</comment>
<proteinExistence type="predicted"/>
<gene>
    <name evidence="1" type="ORF">BDY19DRAFT_997615</name>
</gene>
<dbReference type="Proteomes" id="UP001055072">
    <property type="component" value="Unassembled WGS sequence"/>
</dbReference>
<protein>
    <submittedName>
        <fullName evidence="1">Cytochrome P450</fullName>
    </submittedName>
</protein>